<name>A0A9P7J9P0_9AGAM</name>
<organism evidence="2 3">
    <name type="scientific">Suillus plorans</name>
    <dbReference type="NCBI Taxonomy" id="116603"/>
    <lineage>
        <taxon>Eukaryota</taxon>
        <taxon>Fungi</taxon>
        <taxon>Dikarya</taxon>
        <taxon>Basidiomycota</taxon>
        <taxon>Agaricomycotina</taxon>
        <taxon>Agaricomycetes</taxon>
        <taxon>Agaricomycetidae</taxon>
        <taxon>Boletales</taxon>
        <taxon>Suillineae</taxon>
        <taxon>Suillaceae</taxon>
        <taxon>Suillus</taxon>
    </lineage>
</organism>
<reference evidence="2" key="1">
    <citation type="journal article" date="2020" name="New Phytol.">
        <title>Comparative genomics reveals dynamic genome evolution in host specialist ectomycorrhizal fungi.</title>
        <authorList>
            <person name="Lofgren L.A."/>
            <person name="Nguyen N.H."/>
            <person name="Vilgalys R."/>
            <person name="Ruytinx J."/>
            <person name="Liao H.L."/>
            <person name="Branco S."/>
            <person name="Kuo A."/>
            <person name="LaButti K."/>
            <person name="Lipzen A."/>
            <person name="Andreopoulos W."/>
            <person name="Pangilinan J."/>
            <person name="Riley R."/>
            <person name="Hundley H."/>
            <person name="Na H."/>
            <person name="Barry K."/>
            <person name="Grigoriev I.V."/>
            <person name="Stajich J.E."/>
            <person name="Kennedy P.G."/>
        </authorList>
    </citation>
    <scope>NUCLEOTIDE SEQUENCE</scope>
    <source>
        <strain evidence="2">S12</strain>
    </source>
</reference>
<feature type="compositionally biased region" description="Acidic residues" evidence="1">
    <location>
        <begin position="110"/>
        <end position="124"/>
    </location>
</feature>
<keyword evidence="3" id="KW-1185">Reference proteome</keyword>
<proteinExistence type="predicted"/>
<dbReference type="RefSeq" id="XP_041167564.1">
    <property type="nucleotide sequence ID" value="XM_041304688.1"/>
</dbReference>
<evidence type="ECO:0000256" key="1">
    <source>
        <dbReference type="SAM" id="MobiDB-lite"/>
    </source>
</evidence>
<dbReference type="OrthoDB" id="2686586at2759"/>
<evidence type="ECO:0000313" key="3">
    <source>
        <dbReference type="Proteomes" id="UP000719766"/>
    </source>
</evidence>
<comment type="caution">
    <text evidence="2">The sequence shown here is derived from an EMBL/GenBank/DDBJ whole genome shotgun (WGS) entry which is preliminary data.</text>
</comment>
<dbReference type="Proteomes" id="UP000719766">
    <property type="component" value="Unassembled WGS sequence"/>
</dbReference>
<evidence type="ECO:0000313" key="2">
    <source>
        <dbReference type="EMBL" id="KAG1809899.1"/>
    </source>
</evidence>
<sequence>MPRLSYVWSSCESYRCRDNPDASGQKLQAIHTAARHHDTDQQLHNAHATEPVDDVASGHEPFGADEPFMHSDNDGEVNLYPPELLDNLFKMWNQPPNSNAPQDDVKDPAVLDDDPSTLTENDDDVPREDEAIATINLFVSQGTQFDLSDVQEAADIDADPPSCIDDHPAVSNAYICAFISAAFYNAIHAAVYHDLEGKEHLLHTTQQANPDIKYPGLNNFAHTLPTLLRQLGLSTDQFIVYFLYLSELLSPDCTVTNYDRSLYTLKRPADGTLKQTPTKIIPYPMRNIYDRYGWHMIEAGLERQRGGCWEIEDVDVHELHQHFVLLPCSLVWQINIDWFQVVKGKSGYHSMGAFYAVICNNLHSICYLPEETIFVIVMPGPDEPSLEEMNYLLELFVERVEFTVYGHDDLEVSHSHLYCNVSDLPSSRKVTGLQGHSSKFFMCPTCKTPFFLLAHPSYFDLSSIYLTNQGIHWSALNYLPGWMPTHSSVVKFMHAVFHLNRIILIKSGLLKGMKLCLSTSKISPNADQWRNQIGVLFVALYDAWAVNASNTKNFTAQATMQKTLYSQLMEHLLARNANPSDAEITDCNLHHHYAVILKFSATVHILSSQSISPDDAHMGCHLTPYFYVVNHFEQQMYKFGSCYATWAFTFERHNGRLAKINHNQHKGGELEAMLMQQWWNITFNYELISFDDDKDSLHLFQTSLKAQEKTNVIQEELTFAKHPKKLHLSAISDDVYQITYEYLCNEWRASVHLKTSMNILGDDKNFMGHARSYSHLWLRRLHYGSATAHQGNTPCADLAIVWCFILDDNISEFPWVLWAIDLDVSA</sequence>
<dbReference type="GeneID" id="64598452"/>
<dbReference type="EMBL" id="JABBWE010000001">
    <property type="protein sequence ID" value="KAG1809899.1"/>
    <property type="molecule type" value="Genomic_DNA"/>
</dbReference>
<feature type="region of interest" description="Disordered" evidence="1">
    <location>
        <begin position="53"/>
        <end position="124"/>
    </location>
</feature>
<protein>
    <submittedName>
        <fullName evidence="2">Uncharacterized protein</fullName>
    </submittedName>
</protein>
<dbReference type="AlphaFoldDB" id="A0A9P7J9P0"/>
<gene>
    <name evidence="2" type="ORF">HD556DRAFT_1428136</name>
</gene>
<accession>A0A9P7J9P0</accession>